<organism evidence="2 3">
    <name type="scientific">Mycena metata</name>
    <dbReference type="NCBI Taxonomy" id="1033252"/>
    <lineage>
        <taxon>Eukaryota</taxon>
        <taxon>Fungi</taxon>
        <taxon>Dikarya</taxon>
        <taxon>Basidiomycota</taxon>
        <taxon>Agaricomycotina</taxon>
        <taxon>Agaricomycetes</taxon>
        <taxon>Agaricomycetidae</taxon>
        <taxon>Agaricales</taxon>
        <taxon>Marasmiineae</taxon>
        <taxon>Mycenaceae</taxon>
        <taxon>Mycena</taxon>
    </lineage>
</organism>
<dbReference type="EMBL" id="JARKIB010000215">
    <property type="protein sequence ID" value="KAJ7722982.1"/>
    <property type="molecule type" value="Genomic_DNA"/>
</dbReference>
<evidence type="ECO:0000313" key="2">
    <source>
        <dbReference type="EMBL" id="KAJ7722982.1"/>
    </source>
</evidence>
<feature type="non-terminal residue" evidence="2">
    <location>
        <position position="155"/>
    </location>
</feature>
<sequence length="155" mass="17412">MPPALADYLPVLTSLVSAATAGKVVAAIVLLIIAVALGYHASPRRLTQVLSEVMEDAEDAYMDMISTDLFTFLSSNELEGVRSTMRMLRLKVSALQAESLRNSLSWRISIREFFKGRSFTLFRCIDEVRDLETHINILKQEHRGRLNMHFSATVP</sequence>
<evidence type="ECO:0000256" key="1">
    <source>
        <dbReference type="SAM" id="Phobius"/>
    </source>
</evidence>
<proteinExistence type="predicted"/>
<keyword evidence="1" id="KW-0472">Membrane</keyword>
<keyword evidence="3" id="KW-1185">Reference proteome</keyword>
<name>A0AAD7HLV1_9AGAR</name>
<feature type="transmembrane region" description="Helical" evidence="1">
    <location>
        <begin position="20"/>
        <end position="39"/>
    </location>
</feature>
<dbReference type="AlphaFoldDB" id="A0AAD7HLV1"/>
<reference evidence="2" key="1">
    <citation type="submission" date="2023-03" db="EMBL/GenBank/DDBJ databases">
        <title>Massive genome expansion in bonnet fungi (Mycena s.s.) driven by repeated elements and novel gene families across ecological guilds.</title>
        <authorList>
            <consortium name="Lawrence Berkeley National Laboratory"/>
            <person name="Harder C.B."/>
            <person name="Miyauchi S."/>
            <person name="Viragh M."/>
            <person name="Kuo A."/>
            <person name="Thoen E."/>
            <person name="Andreopoulos B."/>
            <person name="Lu D."/>
            <person name="Skrede I."/>
            <person name="Drula E."/>
            <person name="Henrissat B."/>
            <person name="Morin E."/>
            <person name="Kohler A."/>
            <person name="Barry K."/>
            <person name="LaButti K."/>
            <person name="Morin E."/>
            <person name="Salamov A."/>
            <person name="Lipzen A."/>
            <person name="Mereny Z."/>
            <person name="Hegedus B."/>
            <person name="Baldrian P."/>
            <person name="Stursova M."/>
            <person name="Weitz H."/>
            <person name="Taylor A."/>
            <person name="Grigoriev I.V."/>
            <person name="Nagy L.G."/>
            <person name="Martin F."/>
            <person name="Kauserud H."/>
        </authorList>
    </citation>
    <scope>NUCLEOTIDE SEQUENCE</scope>
    <source>
        <strain evidence="2">CBHHK182m</strain>
    </source>
</reference>
<comment type="caution">
    <text evidence="2">The sequence shown here is derived from an EMBL/GenBank/DDBJ whole genome shotgun (WGS) entry which is preliminary data.</text>
</comment>
<keyword evidence="1" id="KW-1133">Transmembrane helix</keyword>
<evidence type="ECO:0000313" key="3">
    <source>
        <dbReference type="Proteomes" id="UP001215598"/>
    </source>
</evidence>
<accession>A0AAD7HLV1</accession>
<dbReference type="Proteomes" id="UP001215598">
    <property type="component" value="Unassembled WGS sequence"/>
</dbReference>
<keyword evidence="1" id="KW-0812">Transmembrane</keyword>
<protein>
    <submittedName>
        <fullName evidence="2">Uncharacterized protein</fullName>
    </submittedName>
</protein>
<gene>
    <name evidence="2" type="ORF">B0H16DRAFT_1599669</name>
</gene>